<dbReference type="Gene3D" id="2.60.120.380">
    <property type="match status" value="1"/>
</dbReference>
<organism evidence="1">
    <name type="scientific">marine sediment metagenome</name>
    <dbReference type="NCBI Taxonomy" id="412755"/>
    <lineage>
        <taxon>unclassified sequences</taxon>
        <taxon>metagenomes</taxon>
        <taxon>ecological metagenomes</taxon>
    </lineage>
</organism>
<feature type="non-terminal residue" evidence="1">
    <location>
        <position position="384"/>
    </location>
</feature>
<protein>
    <recommendedName>
        <fullName evidence="2">Peptidase C-terminal archaeal/bacterial domain-containing protein</fullName>
    </recommendedName>
</protein>
<comment type="caution">
    <text evidence="1">The sequence shown here is derived from an EMBL/GenBank/DDBJ whole genome shotgun (WGS) entry which is preliminary data.</text>
</comment>
<accession>A0A0F9JNB4</accession>
<proteinExistence type="predicted"/>
<dbReference type="EMBL" id="LAZR01011003">
    <property type="protein sequence ID" value="KKM63916.1"/>
    <property type="molecule type" value="Genomic_DNA"/>
</dbReference>
<sequence length="384" mass="40510">MESLEPRLLLAGQVGPLPYPLTLLEPLGSMASSGGAVGTFDSPGETDGWTLDLIAGQTLAVAARPLDGSLDVGLALVDASSVVLASVDAQAAGGAETLRAVQIEADGTYTIEITAGLGSGSYEMTVWLNAQIEAEQSGADNDDLATAEDLSGAWIDLGDGAHRAVIAGSLGVLAWEDFESGIFGPEWSTWVSDPEGRIWLTDAEGTADGHYAMVMDRPTRADTPTLNEAVWTVDLVDEDAVWLSFRHRKIADLEDPFDGDFTGHYYADGVAISADGVTWHPVFDADEGGYLFQRQTVIDLSAEAAEVGMVLGQGFQVKFQKSGKGWGPAMTDGRVWDKLLISRPEVDYYRLDLSAGEVANIVLAGLPEAVMEVAVLDSTGAALA</sequence>
<reference evidence="1" key="1">
    <citation type="journal article" date="2015" name="Nature">
        <title>Complex archaea that bridge the gap between prokaryotes and eukaryotes.</title>
        <authorList>
            <person name="Spang A."/>
            <person name="Saw J.H."/>
            <person name="Jorgensen S.L."/>
            <person name="Zaremba-Niedzwiedzka K."/>
            <person name="Martijn J."/>
            <person name="Lind A.E."/>
            <person name="van Eijk R."/>
            <person name="Schleper C."/>
            <person name="Guy L."/>
            <person name="Ettema T.J."/>
        </authorList>
    </citation>
    <scope>NUCLEOTIDE SEQUENCE</scope>
</reference>
<dbReference type="AlphaFoldDB" id="A0A0F9JNB4"/>
<evidence type="ECO:0000313" key="1">
    <source>
        <dbReference type="EMBL" id="KKM63916.1"/>
    </source>
</evidence>
<evidence type="ECO:0008006" key="2">
    <source>
        <dbReference type="Google" id="ProtNLM"/>
    </source>
</evidence>
<gene>
    <name evidence="1" type="ORF">LCGC14_1506650</name>
</gene>
<name>A0A0F9JNB4_9ZZZZ</name>